<sequence length="475" mass="54017">MSDQVDTFLAITGSSDTQTAQNFLEMSGNNLEAAISLFFEHGPSFGASNSNNDNNTPIDVSDDDEDARLAERLQNEENQHNIPDEPRAPIESRQERLVGDVFPGTFGGIGGSFNSLLNHGSREADIFGRTAGGIFAQRDDDIDVEEDNDSDGRIVELDSDDNDEDDGLNESQRRLQRLFRPPFDLIQKVDLDSAKVRARSSNKWILVNIQDTSDFQCQILNRDFWSNHTVKTLVRENFFFLQYHKDSRSGEQYSQFYHFDEYPHIAILDPITGERLKYWSKVPVVSEWVNEIEEFLKKFSLNPTSINPVVEHKPKIDIHKLTEEQQLQYAINQSMGNSGLEADPIEIKDDDDDDELVDDGDIQEINPEDLNPKELTEEEIIKQIEPVSHEEPENSSSVTRIQIRTGDGKRVVRKFDVEDPVRKVFEFTKFNFADDIGENGLFQLTSQRENLISKLEETINEAGLKNASVLLEIVG</sequence>
<reference evidence="3" key="1">
    <citation type="journal article" date="2021" name="Open Biol.">
        <title>Shared evolutionary footprints suggest mitochondrial oxidative damage underlies multiple complex I losses in fungi.</title>
        <authorList>
            <person name="Schikora-Tamarit M.A."/>
            <person name="Marcet-Houben M."/>
            <person name="Nosek J."/>
            <person name="Gabaldon T."/>
        </authorList>
    </citation>
    <scope>NUCLEOTIDE SEQUENCE</scope>
    <source>
        <strain evidence="3">CBS6341</strain>
    </source>
</reference>
<dbReference type="GO" id="GO:0005634">
    <property type="term" value="C:nucleus"/>
    <property type="evidence" value="ECO:0007669"/>
    <property type="project" value="TreeGrafter"/>
</dbReference>
<evidence type="ECO:0000313" key="4">
    <source>
        <dbReference type="Proteomes" id="UP000769528"/>
    </source>
</evidence>
<dbReference type="Pfam" id="PF00789">
    <property type="entry name" value="UBX"/>
    <property type="match status" value="1"/>
</dbReference>
<dbReference type="CDD" id="cd14346">
    <property type="entry name" value="UBA_Ubx5_like"/>
    <property type="match status" value="1"/>
</dbReference>
<feature type="region of interest" description="Disordered" evidence="1">
    <location>
        <begin position="138"/>
        <end position="170"/>
    </location>
</feature>
<gene>
    <name evidence="3" type="ORF">WICMUC_001910</name>
</gene>
<dbReference type="OrthoDB" id="270602at2759"/>
<dbReference type="InterPro" id="IPR036249">
    <property type="entry name" value="Thioredoxin-like_sf"/>
</dbReference>
<reference evidence="3" key="2">
    <citation type="submission" date="2021-01" db="EMBL/GenBank/DDBJ databases">
        <authorList>
            <person name="Schikora-Tamarit M.A."/>
        </authorList>
    </citation>
    <scope>NUCLEOTIDE SEQUENCE</scope>
    <source>
        <strain evidence="3">CBS6341</strain>
    </source>
</reference>
<dbReference type="InterPro" id="IPR001012">
    <property type="entry name" value="UBX_dom"/>
</dbReference>
<dbReference type="Gene3D" id="1.10.8.10">
    <property type="entry name" value="DNA helicase RuvA subunit, C-terminal domain"/>
    <property type="match status" value="1"/>
</dbReference>
<dbReference type="SMART" id="SM00594">
    <property type="entry name" value="UAS"/>
    <property type="match status" value="1"/>
</dbReference>
<dbReference type="InterPro" id="IPR006577">
    <property type="entry name" value="UAS"/>
</dbReference>
<accession>A0A9P8PT43</accession>
<feature type="compositionally biased region" description="Acidic residues" evidence="1">
    <location>
        <begin position="140"/>
        <end position="149"/>
    </location>
</feature>
<dbReference type="PANTHER" id="PTHR23322">
    <property type="entry name" value="FAS-ASSOCIATED PROTEIN"/>
    <property type="match status" value="1"/>
</dbReference>
<dbReference type="CDD" id="cd01767">
    <property type="entry name" value="UBX"/>
    <property type="match status" value="1"/>
</dbReference>
<keyword evidence="4" id="KW-1185">Reference proteome</keyword>
<evidence type="ECO:0000313" key="3">
    <source>
        <dbReference type="EMBL" id="KAH3677155.1"/>
    </source>
</evidence>
<dbReference type="EMBL" id="JAEUBF010000550">
    <property type="protein sequence ID" value="KAH3677155.1"/>
    <property type="molecule type" value="Genomic_DNA"/>
</dbReference>
<dbReference type="Pfam" id="PF13899">
    <property type="entry name" value="Thioredoxin_7"/>
    <property type="match status" value="1"/>
</dbReference>
<dbReference type="SUPFAM" id="SSF46934">
    <property type="entry name" value="UBA-like"/>
    <property type="match status" value="1"/>
</dbReference>
<dbReference type="AlphaFoldDB" id="A0A9P8PT43"/>
<evidence type="ECO:0000256" key="1">
    <source>
        <dbReference type="SAM" id="MobiDB-lite"/>
    </source>
</evidence>
<dbReference type="Proteomes" id="UP000769528">
    <property type="component" value="Unassembled WGS sequence"/>
</dbReference>
<dbReference type="GO" id="GO:0043161">
    <property type="term" value="P:proteasome-mediated ubiquitin-dependent protein catabolic process"/>
    <property type="evidence" value="ECO:0007669"/>
    <property type="project" value="TreeGrafter"/>
</dbReference>
<organism evidence="3 4">
    <name type="scientific">Wickerhamomyces mucosus</name>
    <dbReference type="NCBI Taxonomy" id="1378264"/>
    <lineage>
        <taxon>Eukaryota</taxon>
        <taxon>Fungi</taxon>
        <taxon>Dikarya</taxon>
        <taxon>Ascomycota</taxon>
        <taxon>Saccharomycotina</taxon>
        <taxon>Saccharomycetes</taxon>
        <taxon>Phaffomycetales</taxon>
        <taxon>Wickerhamomycetaceae</taxon>
        <taxon>Wickerhamomyces</taxon>
    </lineage>
</organism>
<dbReference type="Pfam" id="PF14555">
    <property type="entry name" value="UBA_4"/>
    <property type="match status" value="1"/>
</dbReference>
<feature type="compositionally biased region" description="Acidic residues" evidence="1">
    <location>
        <begin position="157"/>
        <end position="168"/>
    </location>
</feature>
<dbReference type="PANTHER" id="PTHR23322:SF6">
    <property type="entry name" value="UBX DOMAIN-CONTAINING PROTEIN 7"/>
    <property type="match status" value="1"/>
</dbReference>
<protein>
    <recommendedName>
        <fullName evidence="2">UBX domain-containing protein</fullName>
    </recommendedName>
</protein>
<dbReference type="SUPFAM" id="SSF52833">
    <property type="entry name" value="Thioredoxin-like"/>
    <property type="match status" value="1"/>
</dbReference>
<proteinExistence type="predicted"/>
<dbReference type="Gene3D" id="3.40.30.10">
    <property type="entry name" value="Glutaredoxin"/>
    <property type="match status" value="1"/>
</dbReference>
<feature type="domain" description="UBX" evidence="2">
    <location>
        <begin position="394"/>
        <end position="472"/>
    </location>
</feature>
<dbReference type="InterPro" id="IPR050730">
    <property type="entry name" value="UBX_domain-protein"/>
</dbReference>
<dbReference type="PROSITE" id="PS50033">
    <property type="entry name" value="UBX"/>
    <property type="match status" value="1"/>
</dbReference>
<dbReference type="SUPFAM" id="SSF54236">
    <property type="entry name" value="Ubiquitin-like"/>
    <property type="match status" value="1"/>
</dbReference>
<evidence type="ECO:0000259" key="2">
    <source>
        <dbReference type="PROSITE" id="PS50033"/>
    </source>
</evidence>
<dbReference type="InterPro" id="IPR029071">
    <property type="entry name" value="Ubiquitin-like_domsf"/>
</dbReference>
<dbReference type="Gene3D" id="3.10.20.90">
    <property type="entry name" value="Phosphatidylinositol 3-kinase Catalytic Subunit, Chain A, domain 1"/>
    <property type="match status" value="1"/>
</dbReference>
<dbReference type="InterPro" id="IPR009060">
    <property type="entry name" value="UBA-like_sf"/>
</dbReference>
<dbReference type="GO" id="GO:0043130">
    <property type="term" value="F:ubiquitin binding"/>
    <property type="evidence" value="ECO:0007669"/>
    <property type="project" value="TreeGrafter"/>
</dbReference>
<comment type="caution">
    <text evidence="3">The sequence shown here is derived from an EMBL/GenBank/DDBJ whole genome shotgun (WGS) entry which is preliminary data.</text>
</comment>
<name>A0A9P8PT43_9ASCO</name>
<dbReference type="SMART" id="SM00166">
    <property type="entry name" value="UBX"/>
    <property type="match status" value="1"/>
</dbReference>
<dbReference type="CDD" id="cd02958">
    <property type="entry name" value="UAS"/>
    <property type="match status" value="1"/>
</dbReference>